<dbReference type="AlphaFoldDB" id="A0A9X7GQ54"/>
<evidence type="ECO:0000313" key="1">
    <source>
        <dbReference type="EMBL" id="PGO76527.1"/>
    </source>
</evidence>
<accession>A0A9X7GQ54</accession>
<name>A0A9X7GQ54_BACCE</name>
<comment type="caution">
    <text evidence="1">The sequence shown here is derived from an EMBL/GenBank/DDBJ whole genome shotgun (WGS) entry which is preliminary data.</text>
</comment>
<evidence type="ECO:0000313" key="2">
    <source>
        <dbReference type="Proteomes" id="UP000223834"/>
    </source>
</evidence>
<dbReference type="EMBL" id="NUIQ01000121">
    <property type="protein sequence ID" value="PGO76527.1"/>
    <property type="molecule type" value="Genomic_DNA"/>
</dbReference>
<reference evidence="1 2" key="1">
    <citation type="submission" date="2017-09" db="EMBL/GenBank/DDBJ databases">
        <title>Large-scale bioinformatics analysis of Bacillus genomes uncovers conserved roles of natural products in bacterial physiology.</title>
        <authorList>
            <consortium name="Agbiome Team Llc"/>
            <person name="Bleich R.M."/>
            <person name="Grubbs K.J."/>
            <person name="Santa Maria K.C."/>
            <person name="Allen S.E."/>
            <person name="Farag S."/>
            <person name="Shank E.A."/>
            <person name="Bowers A."/>
        </authorList>
    </citation>
    <scope>NUCLEOTIDE SEQUENCE [LARGE SCALE GENOMIC DNA]</scope>
    <source>
        <strain evidence="1 2">AFS049141</strain>
    </source>
</reference>
<sequence>MHFFAPEPKLCNRTVMLNQELGQCIDEYIKNRMILKNGKQLYFDSKFEKEWISFGSTKENRRTCTGSRYKK</sequence>
<proteinExistence type="predicted"/>
<organism evidence="1 2">
    <name type="scientific">Bacillus cereus</name>
    <dbReference type="NCBI Taxonomy" id="1396"/>
    <lineage>
        <taxon>Bacteria</taxon>
        <taxon>Bacillati</taxon>
        <taxon>Bacillota</taxon>
        <taxon>Bacilli</taxon>
        <taxon>Bacillales</taxon>
        <taxon>Bacillaceae</taxon>
        <taxon>Bacillus</taxon>
        <taxon>Bacillus cereus group</taxon>
    </lineage>
</organism>
<dbReference type="Proteomes" id="UP000223834">
    <property type="component" value="Unassembled WGS sequence"/>
</dbReference>
<gene>
    <name evidence="1" type="ORF">CN980_13245</name>
</gene>
<protein>
    <submittedName>
        <fullName evidence="1">Uncharacterized protein</fullName>
    </submittedName>
</protein>